<evidence type="ECO:0000256" key="2">
    <source>
        <dbReference type="ARBA" id="ARBA00008066"/>
    </source>
</evidence>
<evidence type="ECO:0000313" key="10">
    <source>
        <dbReference type="Proteomes" id="UP000775872"/>
    </source>
</evidence>
<feature type="transmembrane region" description="Helical" evidence="7">
    <location>
        <begin position="293"/>
        <end position="316"/>
    </location>
</feature>
<accession>A0A9N9W9Q5</accession>
<feature type="domain" description="Amino acid transporter transmembrane" evidence="8">
    <location>
        <begin position="73"/>
        <end position="470"/>
    </location>
</feature>
<feature type="transmembrane region" description="Helical" evidence="7">
    <location>
        <begin position="152"/>
        <end position="176"/>
    </location>
</feature>
<keyword evidence="5 7" id="KW-0472">Membrane</keyword>
<feature type="transmembrane region" description="Helical" evidence="7">
    <location>
        <begin position="409"/>
        <end position="433"/>
    </location>
</feature>
<keyword evidence="10" id="KW-1185">Reference proteome</keyword>
<dbReference type="PIRSF" id="PIRSF006060">
    <property type="entry name" value="AA_transporter"/>
    <property type="match status" value="1"/>
</dbReference>
<dbReference type="InterPro" id="IPR013057">
    <property type="entry name" value="AA_transpt_TM"/>
</dbReference>
<evidence type="ECO:0000256" key="1">
    <source>
        <dbReference type="ARBA" id="ARBA00004141"/>
    </source>
</evidence>
<dbReference type="OrthoDB" id="294730at2759"/>
<evidence type="ECO:0000256" key="6">
    <source>
        <dbReference type="SAM" id="MobiDB-lite"/>
    </source>
</evidence>
<feature type="transmembrane region" description="Helical" evidence="7">
    <location>
        <begin position="382"/>
        <end position="403"/>
    </location>
</feature>
<organism evidence="9 10">
    <name type="scientific">Clonostachys solani</name>
    <dbReference type="NCBI Taxonomy" id="160281"/>
    <lineage>
        <taxon>Eukaryota</taxon>
        <taxon>Fungi</taxon>
        <taxon>Dikarya</taxon>
        <taxon>Ascomycota</taxon>
        <taxon>Pezizomycotina</taxon>
        <taxon>Sordariomycetes</taxon>
        <taxon>Hypocreomycetidae</taxon>
        <taxon>Hypocreales</taxon>
        <taxon>Bionectriaceae</taxon>
        <taxon>Clonostachys</taxon>
    </lineage>
</organism>
<dbReference type="EMBL" id="CABFOC020000014">
    <property type="protein sequence ID" value="CAH0046084.1"/>
    <property type="molecule type" value="Genomic_DNA"/>
</dbReference>
<evidence type="ECO:0000256" key="3">
    <source>
        <dbReference type="ARBA" id="ARBA00022692"/>
    </source>
</evidence>
<sequence length="495" mass="53283">MASISNEKSGVSAQAPDKVDHNPNSKKTQAGTGNGTVDVETGQLHTLEKEPLPPFTESDDPFGGEGGNNYRTMGRWDTVFALVTNQMGLGILSLPGTLKILGLVPGLVAIFAIGSLTWYAGYVLYEFYARYPFVINLVEMVKVIGGKRWEAVAFAMFIFQLVLTGASTAVTLSIVFNSISEHAMCTVGFIGIACLVIFIFCIPRTMKFVSQSGIPCFLSITIGALVTMIGLGLQHPAKAPADWKLGSGLTIVGHPSFQQGLTACIRIFFAFAGNFAFCSYMAEMKDPVRDFPFALRGLFIASMSVYAAFAAILYVLAGEYTTSPALGSAPLVYAKAAYGIVIPAVLTSGLSNGHIAIKLVHVQVMRAMNLTKEITANTVRSWAIWIGIGIAFWVISFIISNAIPIFDSIVSISSCATYSWTTWGIAGFLWLHLNKGSWFSTWKKRGLFCLNALLIVLSLFMNSAGLWASISELLDAFKTGSGVRGCFDCGDNSSL</sequence>
<proteinExistence type="inferred from homology"/>
<dbReference type="PANTHER" id="PTHR22950">
    <property type="entry name" value="AMINO ACID TRANSPORTER"/>
    <property type="match status" value="1"/>
</dbReference>
<comment type="similarity">
    <text evidence="2">Belongs to the amino acid/polyamine transporter 2 family.</text>
</comment>
<evidence type="ECO:0000259" key="8">
    <source>
        <dbReference type="Pfam" id="PF01490"/>
    </source>
</evidence>
<protein>
    <recommendedName>
        <fullName evidence="8">Amino acid transporter transmembrane domain-containing protein</fullName>
    </recommendedName>
</protein>
<dbReference type="AlphaFoldDB" id="A0A9N9W9Q5"/>
<dbReference type="GO" id="GO:0015179">
    <property type="term" value="F:L-amino acid transmembrane transporter activity"/>
    <property type="evidence" value="ECO:0007669"/>
    <property type="project" value="TreeGrafter"/>
</dbReference>
<feature type="transmembrane region" description="Helical" evidence="7">
    <location>
        <begin position="100"/>
        <end position="121"/>
    </location>
</feature>
<dbReference type="PANTHER" id="PTHR22950:SF479">
    <property type="entry name" value="AMINO ACID TRANSPORTER (EUROFUNG)-RELATED"/>
    <property type="match status" value="1"/>
</dbReference>
<gene>
    <name evidence="9" type="ORF">CSOL1703_00011811</name>
</gene>
<name>A0A9N9W9Q5_9HYPO</name>
<keyword evidence="4 7" id="KW-1133">Transmembrane helix</keyword>
<dbReference type="Pfam" id="PF01490">
    <property type="entry name" value="Aa_trans"/>
    <property type="match status" value="1"/>
</dbReference>
<reference evidence="9 10" key="2">
    <citation type="submission" date="2021-10" db="EMBL/GenBank/DDBJ databases">
        <authorList>
            <person name="Piombo E."/>
        </authorList>
    </citation>
    <scope>NUCLEOTIDE SEQUENCE [LARGE SCALE GENOMIC DNA]</scope>
</reference>
<feature type="region of interest" description="Disordered" evidence="6">
    <location>
        <begin position="1"/>
        <end position="67"/>
    </location>
</feature>
<feature type="transmembrane region" description="Helical" evidence="7">
    <location>
        <begin position="214"/>
        <end position="237"/>
    </location>
</feature>
<comment type="subcellular location">
    <subcellularLocation>
        <location evidence="1">Membrane</location>
        <topology evidence="1">Multi-pass membrane protein</topology>
    </subcellularLocation>
</comment>
<evidence type="ECO:0000256" key="7">
    <source>
        <dbReference type="SAM" id="Phobius"/>
    </source>
</evidence>
<feature type="transmembrane region" description="Helical" evidence="7">
    <location>
        <begin position="445"/>
        <end position="470"/>
    </location>
</feature>
<evidence type="ECO:0000256" key="4">
    <source>
        <dbReference type="ARBA" id="ARBA00022989"/>
    </source>
</evidence>
<evidence type="ECO:0000313" key="9">
    <source>
        <dbReference type="EMBL" id="CAH0046084.1"/>
    </source>
</evidence>
<dbReference type="Proteomes" id="UP000775872">
    <property type="component" value="Unassembled WGS sequence"/>
</dbReference>
<comment type="caution">
    <text evidence="9">The sequence shown here is derived from an EMBL/GenBank/DDBJ whole genome shotgun (WGS) entry which is preliminary data.</text>
</comment>
<feature type="transmembrane region" description="Helical" evidence="7">
    <location>
        <begin position="257"/>
        <end position="281"/>
    </location>
</feature>
<feature type="transmembrane region" description="Helical" evidence="7">
    <location>
        <begin position="336"/>
        <end position="361"/>
    </location>
</feature>
<dbReference type="Gene3D" id="1.20.1740.10">
    <property type="entry name" value="Amino acid/polyamine transporter I"/>
    <property type="match status" value="1"/>
</dbReference>
<evidence type="ECO:0000256" key="5">
    <source>
        <dbReference type="ARBA" id="ARBA00023136"/>
    </source>
</evidence>
<feature type="transmembrane region" description="Helical" evidence="7">
    <location>
        <begin position="182"/>
        <end position="202"/>
    </location>
</feature>
<feature type="compositionally biased region" description="Polar residues" evidence="6">
    <location>
        <begin position="1"/>
        <end position="12"/>
    </location>
</feature>
<keyword evidence="3 7" id="KW-0812">Transmembrane</keyword>
<dbReference type="GO" id="GO:0016020">
    <property type="term" value="C:membrane"/>
    <property type="evidence" value="ECO:0007669"/>
    <property type="project" value="UniProtKB-SubCell"/>
</dbReference>
<reference evidence="10" key="1">
    <citation type="submission" date="2019-06" db="EMBL/GenBank/DDBJ databases">
        <authorList>
            <person name="Broberg M."/>
        </authorList>
    </citation>
    <scope>NUCLEOTIDE SEQUENCE [LARGE SCALE GENOMIC DNA]</scope>
</reference>